<organism evidence="4 5">
    <name type="scientific">Coregonus suidteri</name>
    <dbReference type="NCBI Taxonomy" id="861788"/>
    <lineage>
        <taxon>Eukaryota</taxon>
        <taxon>Metazoa</taxon>
        <taxon>Chordata</taxon>
        <taxon>Craniata</taxon>
        <taxon>Vertebrata</taxon>
        <taxon>Euteleostomi</taxon>
        <taxon>Actinopterygii</taxon>
        <taxon>Neopterygii</taxon>
        <taxon>Teleostei</taxon>
        <taxon>Protacanthopterygii</taxon>
        <taxon>Salmoniformes</taxon>
        <taxon>Salmonidae</taxon>
        <taxon>Coregoninae</taxon>
        <taxon>Coregonus</taxon>
    </lineage>
</organism>
<name>A0AAN8QCI3_9TELE</name>
<proteinExistence type="predicted"/>
<dbReference type="EMBL" id="JAGTTL010000040">
    <property type="protein sequence ID" value="KAK6291273.1"/>
    <property type="molecule type" value="Genomic_DNA"/>
</dbReference>
<evidence type="ECO:0000313" key="4">
    <source>
        <dbReference type="EMBL" id="KAK6291273.1"/>
    </source>
</evidence>
<dbReference type="SMART" id="SM00368">
    <property type="entry name" value="LRR_RI"/>
    <property type="match status" value="1"/>
</dbReference>
<feature type="compositionally biased region" description="Basic and acidic residues" evidence="3">
    <location>
        <begin position="95"/>
        <end position="123"/>
    </location>
</feature>
<keyword evidence="2" id="KW-0677">Repeat</keyword>
<dbReference type="Gene3D" id="3.80.10.10">
    <property type="entry name" value="Ribonuclease Inhibitor"/>
    <property type="match status" value="1"/>
</dbReference>
<feature type="compositionally biased region" description="Basic and acidic residues" evidence="3">
    <location>
        <begin position="135"/>
        <end position="144"/>
    </location>
</feature>
<gene>
    <name evidence="4" type="ORF">J4Q44_G00380390</name>
</gene>
<evidence type="ECO:0000313" key="5">
    <source>
        <dbReference type="Proteomes" id="UP001356427"/>
    </source>
</evidence>
<feature type="region of interest" description="Disordered" evidence="3">
    <location>
        <begin position="60"/>
        <end position="156"/>
    </location>
</feature>
<dbReference type="AlphaFoldDB" id="A0AAN8QCI3"/>
<dbReference type="InterPro" id="IPR051261">
    <property type="entry name" value="NLR"/>
</dbReference>
<keyword evidence="1" id="KW-0433">Leucine-rich repeat</keyword>
<dbReference type="Proteomes" id="UP001356427">
    <property type="component" value="Unassembled WGS sequence"/>
</dbReference>
<evidence type="ECO:0000256" key="1">
    <source>
        <dbReference type="ARBA" id="ARBA00022614"/>
    </source>
</evidence>
<evidence type="ECO:0000256" key="3">
    <source>
        <dbReference type="SAM" id="MobiDB-lite"/>
    </source>
</evidence>
<evidence type="ECO:0000256" key="2">
    <source>
        <dbReference type="ARBA" id="ARBA00022737"/>
    </source>
</evidence>
<comment type="caution">
    <text evidence="4">The sequence shown here is derived from an EMBL/GenBank/DDBJ whole genome shotgun (WGS) entry which is preliminary data.</text>
</comment>
<dbReference type="SUPFAM" id="SSF52047">
    <property type="entry name" value="RNI-like"/>
    <property type="match status" value="1"/>
</dbReference>
<sequence>MAAFKRHAYDAEFKLKAATGNSGDTDSDNDEREPGRLDAVVAQLFNRTLKKKNSRIRWTGNELKNPIKQERPASPVPSCVSMKSDKSMGQPITFREGDFSSEQRKQQERSESEILSERAEAVKRILSPELPEGFESQKQDKEVVDAEDEKQESSAREGALKITLHVLRKMNQKELADTLEKTLKSNPSHLRELDLSYNHPGDSGVRLLSAGLEDPHCRLEKLNVEHGGENTMKPGLRKCEC</sequence>
<accession>A0AAN8QCI3</accession>
<dbReference type="PANTHER" id="PTHR24106">
    <property type="entry name" value="NACHT, LRR AND CARD DOMAINS-CONTAINING"/>
    <property type="match status" value="1"/>
</dbReference>
<feature type="region of interest" description="Disordered" evidence="3">
    <location>
        <begin position="14"/>
        <end position="35"/>
    </location>
</feature>
<reference evidence="4 5" key="1">
    <citation type="submission" date="2021-04" db="EMBL/GenBank/DDBJ databases">
        <authorList>
            <person name="De Guttry C."/>
            <person name="Zahm M."/>
            <person name="Klopp C."/>
            <person name="Cabau C."/>
            <person name="Louis A."/>
            <person name="Berthelot C."/>
            <person name="Parey E."/>
            <person name="Roest Crollius H."/>
            <person name="Montfort J."/>
            <person name="Robinson-Rechavi M."/>
            <person name="Bucao C."/>
            <person name="Bouchez O."/>
            <person name="Gislard M."/>
            <person name="Lluch J."/>
            <person name="Milhes M."/>
            <person name="Lampietro C."/>
            <person name="Lopez Roques C."/>
            <person name="Donnadieu C."/>
            <person name="Braasch I."/>
            <person name="Desvignes T."/>
            <person name="Postlethwait J."/>
            <person name="Bobe J."/>
            <person name="Wedekind C."/>
            <person name="Guiguen Y."/>
        </authorList>
    </citation>
    <scope>NUCLEOTIDE SEQUENCE [LARGE SCALE GENOMIC DNA]</scope>
    <source>
        <strain evidence="4">Cs_M1</strain>
        <tissue evidence="4">Blood</tissue>
    </source>
</reference>
<dbReference type="InterPro" id="IPR032675">
    <property type="entry name" value="LRR_dom_sf"/>
</dbReference>
<protein>
    <submittedName>
        <fullName evidence="4">Uncharacterized protein</fullName>
    </submittedName>
</protein>
<keyword evidence="5" id="KW-1185">Reference proteome</keyword>